<dbReference type="Proteomes" id="UP000280668">
    <property type="component" value="Unassembled WGS sequence"/>
</dbReference>
<reference evidence="2 3" key="1">
    <citation type="submission" date="2018-11" db="EMBL/GenBank/DDBJ databases">
        <title>Sequencing the genomes of 1000 actinobacteria strains.</title>
        <authorList>
            <person name="Klenk H.-P."/>
        </authorList>
    </citation>
    <scope>NUCLEOTIDE SEQUENCE [LARGE SCALE GENOMIC DNA]</scope>
    <source>
        <strain evidence="2 3">DSM 11294</strain>
    </source>
</reference>
<accession>A0A3N2BEN3</accession>
<dbReference type="RefSeq" id="WP_123304106.1">
    <property type="nucleotide sequence ID" value="NZ_RKHK01000001.1"/>
</dbReference>
<sequence length="164" mass="18260">MGTTRRRQLPTSEELAVWRAHLEAFEAVRARIETRLQQSSQLSSGDYKVLLALAETEGGALRSSELAAHIEWERSRLSGQLGRMEKRGLVRREACAEDARGSRVVLTEEGSRAFHASTRPHLEAVKELFLDAFTPQQLASLGEAAAAMRAHLNEQAAERPQRNT</sequence>
<comment type="caution">
    <text evidence="2">The sequence shown here is derived from an EMBL/GenBank/DDBJ whole genome shotgun (WGS) entry which is preliminary data.</text>
</comment>
<dbReference type="InterPro" id="IPR036390">
    <property type="entry name" value="WH_DNA-bd_sf"/>
</dbReference>
<dbReference type="PANTHER" id="PTHR33164">
    <property type="entry name" value="TRANSCRIPTIONAL REGULATOR, MARR FAMILY"/>
    <property type="match status" value="1"/>
</dbReference>
<feature type="domain" description="HTH marR-type" evidence="1">
    <location>
        <begin position="14"/>
        <end position="150"/>
    </location>
</feature>
<dbReference type="SMART" id="SM00347">
    <property type="entry name" value="HTH_MARR"/>
    <property type="match status" value="1"/>
</dbReference>
<name>A0A3N2BEN3_9MICO</name>
<protein>
    <submittedName>
        <fullName evidence="2">MarR family transcriptional regulator</fullName>
    </submittedName>
</protein>
<dbReference type="EMBL" id="RKHK01000001">
    <property type="protein sequence ID" value="ROR73723.1"/>
    <property type="molecule type" value="Genomic_DNA"/>
</dbReference>
<dbReference type="Gene3D" id="1.10.10.10">
    <property type="entry name" value="Winged helix-like DNA-binding domain superfamily/Winged helix DNA-binding domain"/>
    <property type="match status" value="1"/>
</dbReference>
<dbReference type="PROSITE" id="PS50995">
    <property type="entry name" value="HTH_MARR_2"/>
    <property type="match status" value="1"/>
</dbReference>
<dbReference type="GO" id="GO:0006950">
    <property type="term" value="P:response to stress"/>
    <property type="evidence" value="ECO:0007669"/>
    <property type="project" value="TreeGrafter"/>
</dbReference>
<dbReference type="AlphaFoldDB" id="A0A3N2BEN3"/>
<proteinExistence type="predicted"/>
<gene>
    <name evidence="2" type="ORF">EDD31_2111</name>
</gene>
<dbReference type="InterPro" id="IPR039422">
    <property type="entry name" value="MarR/SlyA-like"/>
</dbReference>
<dbReference type="GO" id="GO:0003700">
    <property type="term" value="F:DNA-binding transcription factor activity"/>
    <property type="evidence" value="ECO:0007669"/>
    <property type="project" value="InterPro"/>
</dbReference>
<dbReference type="SUPFAM" id="SSF46785">
    <property type="entry name" value="Winged helix' DNA-binding domain"/>
    <property type="match status" value="1"/>
</dbReference>
<dbReference type="PRINTS" id="PR00598">
    <property type="entry name" value="HTHMARR"/>
</dbReference>
<keyword evidence="3" id="KW-1185">Reference proteome</keyword>
<dbReference type="InterPro" id="IPR000835">
    <property type="entry name" value="HTH_MarR-typ"/>
</dbReference>
<dbReference type="OrthoDB" id="8635520at2"/>
<evidence type="ECO:0000259" key="1">
    <source>
        <dbReference type="PROSITE" id="PS50995"/>
    </source>
</evidence>
<organism evidence="2 3">
    <name type="scientific">Bogoriella caseilytica</name>
    <dbReference type="NCBI Taxonomy" id="56055"/>
    <lineage>
        <taxon>Bacteria</taxon>
        <taxon>Bacillati</taxon>
        <taxon>Actinomycetota</taxon>
        <taxon>Actinomycetes</taxon>
        <taxon>Micrococcales</taxon>
        <taxon>Bogoriellaceae</taxon>
        <taxon>Bogoriella</taxon>
    </lineage>
</organism>
<evidence type="ECO:0000313" key="3">
    <source>
        <dbReference type="Proteomes" id="UP000280668"/>
    </source>
</evidence>
<evidence type="ECO:0000313" key="2">
    <source>
        <dbReference type="EMBL" id="ROR73723.1"/>
    </source>
</evidence>
<dbReference type="PANTHER" id="PTHR33164:SF99">
    <property type="entry name" value="MARR FAMILY REGULATORY PROTEIN"/>
    <property type="match status" value="1"/>
</dbReference>
<dbReference type="InterPro" id="IPR036388">
    <property type="entry name" value="WH-like_DNA-bd_sf"/>
</dbReference>
<dbReference type="Pfam" id="PF12802">
    <property type="entry name" value="MarR_2"/>
    <property type="match status" value="1"/>
</dbReference>